<name>A0AB34C4H7_9PSED</name>
<sequence>MSLFTFGLFSRPQWLQDRDIREVRRRHRRGQADNVPISSATDREVPGEGGVSGYAEHLRSTWYKNNQALRCYRPWRDTPALDWQAKPIHQRTIPCAERVWSIPCRIGEDRIVFGCWDNSLQCVSLRDGAHQWRFATEGPVYSSPAVSDDGSFVVGCEDHVLRRISQDGECLWAFHAQGPFHASPTIDPARGIVYAGSYDHTLYALDHASGRLQWKQSFDDQVEDDLYSSPALDADGNVIVGTDNILMCFGPDGEERWRITETSRFEGTAAIDHASGRGVIGTEVDGKIIVFETRSGTVLRQFRSDGFVVSCPSLSPQGVAYVGSNDGHVYGIDLHSLQCLWRVNLECEFRYTPFTVLPSGDALLVGTDERLHCLAQRTGESLWHLEHSGGFHSSPLLTDDGHLVIGSHRNAVHFYRWIR</sequence>
<evidence type="ECO:0000313" key="4">
    <source>
        <dbReference type="Proteomes" id="UP000323924"/>
    </source>
</evidence>
<evidence type="ECO:0000313" key="3">
    <source>
        <dbReference type="EMBL" id="KAA5841726.1"/>
    </source>
</evidence>
<dbReference type="InterPro" id="IPR002372">
    <property type="entry name" value="PQQ_rpt_dom"/>
</dbReference>
<dbReference type="Pfam" id="PF13360">
    <property type="entry name" value="PQQ_2"/>
    <property type="match status" value="2"/>
</dbReference>
<dbReference type="EMBL" id="VWPC01000012">
    <property type="protein sequence ID" value="KAA5841726.1"/>
    <property type="molecule type" value="Genomic_DNA"/>
</dbReference>
<dbReference type="PANTHER" id="PTHR44394:SF1">
    <property type="entry name" value="BETA-ALANINE-ACTIVATING ENZYME"/>
    <property type="match status" value="1"/>
</dbReference>
<reference evidence="3 4" key="1">
    <citation type="submission" date="2019-09" db="EMBL/GenBank/DDBJ databases">
        <authorList>
            <person name="Vacheron J."/>
            <person name="Dubost A."/>
            <person name="Prigent-Combaret C."/>
            <person name="Muller D."/>
        </authorList>
    </citation>
    <scope>NUCLEOTIDE SEQUENCE [LARGE SCALE GENOMIC DNA]</scope>
    <source>
        <strain evidence="3 4">JV497</strain>
    </source>
</reference>
<feature type="region of interest" description="Disordered" evidence="1">
    <location>
        <begin position="25"/>
        <end position="49"/>
    </location>
</feature>
<dbReference type="InterPro" id="IPR015943">
    <property type="entry name" value="WD40/YVTN_repeat-like_dom_sf"/>
</dbReference>
<dbReference type="InterPro" id="IPR011047">
    <property type="entry name" value="Quinoprotein_ADH-like_sf"/>
</dbReference>
<feature type="domain" description="Pyrrolo-quinoline quinone repeat" evidence="2">
    <location>
        <begin position="326"/>
        <end position="403"/>
    </location>
</feature>
<gene>
    <name evidence="3" type="ORF">F2A38_14375</name>
</gene>
<dbReference type="InterPro" id="IPR018391">
    <property type="entry name" value="PQQ_b-propeller_rpt"/>
</dbReference>
<dbReference type="SMART" id="SM00564">
    <property type="entry name" value="PQQ"/>
    <property type="match status" value="6"/>
</dbReference>
<organism evidence="3 4">
    <name type="scientific">Pseudomonas chlororaphis</name>
    <dbReference type="NCBI Taxonomy" id="587753"/>
    <lineage>
        <taxon>Bacteria</taxon>
        <taxon>Pseudomonadati</taxon>
        <taxon>Pseudomonadota</taxon>
        <taxon>Gammaproteobacteria</taxon>
        <taxon>Pseudomonadales</taxon>
        <taxon>Pseudomonadaceae</taxon>
        <taxon>Pseudomonas</taxon>
    </lineage>
</organism>
<dbReference type="Gene3D" id="2.130.10.10">
    <property type="entry name" value="YVTN repeat-like/Quinoprotein amine dehydrogenase"/>
    <property type="match status" value="2"/>
</dbReference>
<accession>A0AB34C4H7</accession>
<dbReference type="PANTHER" id="PTHR44394">
    <property type="entry name" value="BETA-ALANINE-ACTIVATING ENZYME"/>
    <property type="match status" value="1"/>
</dbReference>
<dbReference type="Proteomes" id="UP000323924">
    <property type="component" value="Unassembled WGS sequence"/>
</dbReference>
<dbReference type="AlphaFoldDB" id="A0AB34C4H7"/>
<proteinExistence type="predicted"/>
<evidence type="ECO:0000256" key="1">
    <source>
        <dbReference type="SAM" id="MobiDB-lite"/>
    </source>
</evidence>
<dbReference type="SUPFAM" id="SSF50998">
    <property type="entry name" value="Quinoprotein alcohol dehydrogenase-like"/>
    <property type="match status" value="1"/>
</dbReference>
<dbReference type="GO" id="GO:0043041">
    <property type="term" value="P:amino acid activation for nonribosomal peptide biosynthetic process"/>
    <property type="evidence" value="ECO:0007669"/>
    <property type="project" value="TreeGrafter"/>
</dbReference>
<feature type="domain" description="Pyrrolo-quinoline quinone repeat" evidence="2">
    <location>
        <begin position="118"/>
        <end position="262"/>
    </location>
</feature>
<dbReference type="Gene3D" id="2.40.10.480">
    <property type="match status" value="1"/>
</dbReference>
<comment type="caution">
    <text evidence="3">The sequence shown here is derived from an EMBL/GenBank/DDBJ whole genome shotgun (WGS) entry which is preliminary data.</text>
</comment>
<protein>
    <submittedName>
        <fullName evidence="3">PQQ-like beta-propeller repeat protein</fullName>
    </submittedName>
</protein>
<evidence type="ECO:0000259" key="2">
    <source>
        <dbReference type="Pfam" id="PF13360"/>
    </source>
</evidence>
<dbReference type="InterPro" id="IPR052091">
    <property type="entry name" value="Beta-ala_Activ/Resist"/>
</dbReference>